<dbReference type="PANTHER" id="PTHR31604:SF4">
    <property type="entry name" value="PROTEIN SHORT INTERNODES"/>
    <property type="match status" value="1"/>
</dbReference>
<name>F6I1A1_VITVI</name>
<keyword evidence="6" id="KW-0073">Auxin biosynthesis</keyword>
<dbReference type="NCBIfam" id="TIGR01623">
    <property type="entry name" value="put_zinc_LRP1"/>
    <property type="match status" value="1"/>
</dbReference>
<keyword evidence="5" id="KW-0862">Zinc</keyword>
<dbReference type="HOGENOM" id="CLU_041493_3_1_1"/>
<dbReference type="GO" id="GO:0003677">
    <property type="term" value="F:DNA binding"/>
    <property type="evidence" value="ECO:0000318"/>
    <property type="project" value="GO_Central"/>
</dbReference>
<evidence type="ECO:0000256" key="1">
    <source>
        <dbReference type="ARBA" id="ARBA00004123"/>
    </source>
</evidence>
<dbReference type="GO" id="GO:0046872">
    <property type="term" value="F:metal ion binding"/>
    <property type="evidence" value="ECO:0007669"/>
    <property type="project" value="UniProtKB-KW"/>
</dbReference>
<keyword evidence="8" id="KW-0010">Activator</keyword>
<dbReference type="AlphaFoldDB" id="F6I1A1"/>
<evidence type="ECO:0000256" key="10">
    <source>
        <dbReference type="ARBA" id="ARBA00023294"/>
    </source>
</evidence>
<evidence type="ECO:0000256" key="4">
    <source>
        <dbReference type="ARBA" id="ARBA00022723"/>
    </source>
</evidence>
<reference evidence="13" key="1">
    <citation type="journal article" date="2007" name="Nature">
        <title>The grapevine genome sequence suggests ancestral hexaploidization in major angiosperm phyla.</title>
        <authorList>
            <consortium name="The French-Italian Public Consortium for Grapevine Genome Characterization."/>
            <person name="Jaillon O."/>
            <person name="Aury J.-M."/>
            <person name="Noel B."/>
            <person name="Policriti A."/>
            <person name="Clepet C."/>
            <person name="Casagrande A."/>
            <person name="Choisne N."/>
            <person name="Aubourg S."/>
            <person name="Vitulo N."/>
            <person name="Jubin C."/>
            <person name="Vezzi A."/>
            <person name="Legeai F."/>
            <person name="Hugueney P."/>
            <person name="Dasilva C."/>
            <person name="Horner D."/>
            <person name="Mica E."/>
            <person name="Jublot D."/>
            <person name="Poulain J."/>
            <person name="Bruyere C."/>
            <person name="Billault A."/>
            <person name="Segurens B."/>
            <person name="Gouyvenoux M."/>
            <person name="Ugarte E."/>
            <person name="Cattonaro F."/>
            <person name="Anthouard V."/>
            <person name="Vico V."/>
            <person name="Del Fabbro C."/>
            <person name="Alaux M."/>
            <person name="Di Gaspero G."/>
            <person name="Dumas V."/>
            <person name="Felice N."/>
            <person name="Paillard S."/>
            <person name="Juman I."/>
            <person name="Moroldo M."/>
            <person name="Scalabrin S."/>
            <person name="Canaguier A."/>
            <person name="Le Clainche I."/>
            <person name="Malacrida G."/>
            <person name="Durand E."/>
            <person name="Pesole G."/>
            <person name="Laucou V."/>
            <person name="Chatelet P."/>
            <person name="Merdinoglu D."/>
            <person name="Delledonne M."/>
            <person name="Pezzotti M."/>
            <person name="Lecharny A."/>
            <person name="Scarpelli C."/>
            <person name="Artiguenave F."/>
            <person name="Pe M.E."/>
            <person name="Valle G."/>
            <person name="Morgante M."/>
            <person name="Caboche M."/>
            <person name="Adam-Blondon A.-F."/>
            <person name="Weissenbach J."/>
            <person name="Quetier F."/>
            <person name="Wincker P."/>
        </authorList>
    </citation>
    <scope>NUCLEOTIDE SEQUENCE [LARGE SCALE GENOMIC DNA]</scope>
    <source>
        <strain evidence="13">cv. Pinot noir / PN40024</strain>
    </source>
</reference>
<dbReference type="InterPro" id="IPR006510">
    <property type="entry name" value="Znf_LRP1"/>
</dbReference>
<dbReference type="GO" id="GO:0045893">
    <property type="term" value="P:positive regulation of DNA-templated transcription"/>
    <property type="evidence" value="ECO:0000318"/>
    <property type="project" value="GO_Central"/>
</dbReference>
<protein>
    <recommendedName>
        <fullName evidence="14">Protein SHORT INTERNODES</fullName>
    </recommendedName>
</protein>
<feature type="region of interest" description="Disordered" evidence="11">
    <location>
        <begin position="186"/>
        <end position="207"/>
    </location>
</feature>
<organism evidence="12 13">
    <name type="scientific">Vitis vinifera</name>
    <name type="common">Grape</name>
    <dbReference type="NCBI Taxonomy" id="29760"/>
    <lineage>
        <taxon>Eukaryota</taxon>
        <taxon>Viridiplantae</taxon>
        <taxon>Streptophyta</taxon>
        <taxon>Embryophyta</taxon>
        <taxon>Tracheophyta</taxon>
        <taxon>Spermatophyta</taxon>
        <taxon>Magnoliopsida</taxon>
        <taxon>eudicotyledons</taxon>
        <taxon>Gunneridae</taxon>
        <taxon>Pentapetalae</taxon>
        <taxon>rosids</taxon>
        <taxon>Vitales</taxon>
        <taxon>Vitaceae</taxon>
        <taxon>Viteae</taxon>
        <taxon>Vitis</taxon>
    </lineage>
</organism>
<dbReference type="Proteomes" id="UP000009183">
    <property type="component" value="Chromosome 3"/>
</dbReference>
<dbReference type="InterPro" id="IPR006511">
    <property type="entry name" value="SHI_C"/>
</dbReference>
<dbReference type="GO" id="GO:0005634">
    <property type="term" value="C:nucleus"/>
    <property type="evidence" value="ECO:0000318"/>
    <property type="project" value="GO_Central"/>
</dbReference>
<evidence type="ECO:0000256" key="7">
    <source>
        <dbReference type="ARBA" id="ARBA00023125"/>
    </source>
</evidence>
<proteinExistence type="inferred from homology"/>
<dbReference type="NCBIfam" id="TIGR01624">
    <property type="entry name" value="LRP1_Cterm"/>
    <property type="match status" value="1"/>
</dbReference>
<dbReference type="PANTHER" id="PTHR31604">
    <property type="entry name" value="PROTEIN LATERAL ROOT PRIMORDIUM 1"/>
    <property type="match status" value="1"/>
</dbReference>
<evidence type="ECO:0000256" key="9">
    <source>
        <dbReference type="ARBA" id="ARBA00023242"/>
    </source>
</evidence>
<evidence type="ECO:0000256" key="11">
    <source>
        <dbReference type="SAM" id="MobiDB-lite"/>
    </source>
</evidence>
<comment type="similarity">
    <text evidence="2">Belongs to the SHI protein family.</text>
</comment>
<evidence type="ECO:0008006" key="14">
    <source>
        <dbReference type="Google" id="ProtNLM"/>
    </source>
</evidence>
<dbReference type="GO" id="GO:0009851">
    <property type="term" value="P:auxin biosynthetic process"/>
    <property type="evidence" value="ECO:0007669"/>
    <property type="project" value="UniProtKB-KW"/>
</dbReference>
<evidence type="ECO:0000313" key="12">
    <source>
        <dbReference type="EMBL" id="CCB60717.1"/>
    </source>
</evidence>
<dbReference type="PaxDb" id="29760-VIT_03s0038g00310.t01"/>
<dbReference type="GO" id="GO:0009734">
    <property type="term" value="P:auxin-activated signaling pathway"/>
    <property type="evidence" value="ECO:0007669"/>
    <property type="project" value="UniProtKB-KW"/>
</dbReference>
<keyword evidence="13" id="KW-1185">Reference proteome</keyword>
<evidence type="ECO:0000313" key="13">
    <source>
        <dbReference type="Proteomes" id="UP000009183"/>
    </source>
</evidence>
<keyword evidence="4" id="KW-0479">Metal-binding</keyword>
<dbReference type="Pfam" id="PF05142">
    <property type="entry name" value="DUF702"/>
    <property type="match status" value="1"/>
</dbReference>
<feature type="compositionally biased region" description="Polar residues" evidence="11">
    <location>
        <begin position="72"/>
        <end position="89"/>
    </location>
</feature>
<dbReference type="InParanoid" id="F6I1A1"/>
<gene>
    <name evidence="12" type="ordered locus">VIT_03s0038g00310</name>
</gene>
<dbReference type="EMBL" id="FN596508">
    <property type="protein sequence ID" value="CCB60717.1"/>
    <property type="molecule type" value="Genomic_DNA"/>
</dbReference>
<evidence type="ECO:0000256" key="3">
    <source>
        <dbReference type="ARBA" id="ARBA00022473"/>
    </source>
</evidence>
<evidence type="ECO:0000256" key="6">
    <source>
        <dbReference type="ARBA" id="ARBA00023070"/>
    </source>
</evidence>
<dbReference type="InterPro" id="IPR007818">
    <property type="entry name" value="SHI"/>
</dbReference>
<evidence type="ECO:0000256" key="2">
    <source>
        <dbReference type="ARBA" id="ARBA00006911"/>
    </source>
</evidence>
<keyword evidence="7" id="KW-0238">DNA-binding</keyword>
<dbReference type="STRING" id="29760.F6I1A1"/>
<keyword evidence="9" id="KW-0539">Nucleus</keyword>
<keyword evidence="10" id="KW-0927">Auxin signaling pathway</keyword>
<evidence type="ECO:0000256" key="5">
    <source>
        <dbReference type="ARBA" id="ARBA00022833"/>
    </source>
</evidence>
<feature type="region of interest" description="Disordered" evidence="11">
    <location>
        <begin position="72"/>
        <end position="99"/>
    </location>
</feature>
<comment type="subcellular location">
    <subcellularLocation>
        <location evidence="1">Nucleus</location>
    </subcellularLocation>
</comment>
<dbReference type="GO" id="GO:0003700">
    <property type="term" value="F:DNA-binding transcription factor activity"/>
    <property type="evidence" value="ECO:0007669"/>
    <property type="project" value="InterPro"/>
</dbReference>
<keyword evidence="3" id="KW-0217">Developmental protein</keyword>
<evidence type="ECO:0000256" key="8">
    <source>
        <dbReference type="ARBA" id="ARBA00023159"/>
    </source>
</evidence>
<dbReference type="eggNOG" id="ENOG502QQ15">
    <property type="taxonomic scope" value="Eukaryota"/>
</dbReference>
<sequence>MMLMMRQGGSRSLSCQDCGNQAKKDCLHMRCRTCCKGRGFQCQTHVKSTWVPVYRRRQRQQHLPATTVPQQLLQGHNPRPTSSGTTVAPTTDPHKARNFPAEVSSPAMFRRVRVNSIDNAVDQYAYQTAVIIGGHIFKGILYDEGPEIQFIGGGESLFPQLQQPTIVASTFTAAMELLHPSSSYPINSTSTTTAPVPGTHVIPHRRS</sequence>
<accession>F6I1A1</accession>